<protein>
    <submittedName>
        <fullName evidence="1">Uncharacterized protein</fullName>
    </submittedName>
</protein>
<accession>A0A6A4HLF2</accession>
<dbReference type="Proteomes" id="UP000799118">
    <property type="component" value="Unassembled WGS sequence"/>
</dbReference>
<keyword evidence="2" id="KW-1185">Reference proteome</keyword>
<proteinExistence type="predicted"/>
<reference evidence="1" key="1">
    <citation type="journal article" date="2019" name="Environ. Microbiol.">
        <title>Fungal ecological strategies reflected in gene transcription - a case study of two litter decomposers.</title>
        <authorList>
            <person name="Barbi F."/>
            <person name="Kohler A."/>
            <person name="Barry K."/>
            <person name="Baskaran P."/>
            <person name="Daum C."/>
            <person name="Fauchery L."/>
            <person name="Ihrmark K."/>
            <person name="Kuo A."/>
            <person name="LaButti K."/>
            <person name="Lipzen A."/>
            <person name="Morin E."/>
            <person name="Grigoriev I.V."/>
            <person name="Henrissat B."/>
            <person name="Lindahl B."/>
            <person name="Martin F."/>
        </authorList>
    </citation>
    <scope>NUCLEOTIDE SEQUENCE</scope>
    <source>
        <strain evidence="1">JB14</strain>
    </source>
</reference>
<sequence>MKRLAFLYLRFRRGLLPFVSLDSPEFRLFHHFSLHIFNLSDFLSFSCFCIFGLPIKNPIFSLVITHCTISLHFISSSCLKAIFLRHNHSPPSTIILKCISSQTVCYMSFVSLQFAFVHSYSYCLCSRLSVAYLLTVEH</sequence>
<name>A0A6A4HLF2_9AGAR</name>
<dbReference type="AlphaFoldDB" id="A0A6A4HLF2"/>
<evidence type="ECO:0000313" key="2">
    <source>
        <dbReference type="Proteomes" id="UP000799118"/>
    </source>
</evidence>
<evidence type="ECO:0000313" key="1">
    <source>
        <dbReference type="EMBL" id="KAE9398853.1"/>
    </source>
</evidence>
<gene>
    <name evidence="1" type="ORF">BT96DRAFT_718301</name>
</gene>
<organism evidence="1 2">
    <name type="scientific">Gymnopus androsaceus JB14</name>
    <dbReference type="NCBI Taxonomy" id="1447944"/>
    <lineage>
        <taxon>Eukaryota</taxon>
        <taxon>Fungi</taxon>
        <taxon>Dikarya</taxon>
        <taxon>Basidiomycota</taxon>
        <taxon>Agaricomycotina</taxon>
        <taxon>Agaricomycetes</taxon>
        <taxon>Agaricomycetidae</taxon>
        <taxon>Agaricales</taxon>
        <taxon>Marasmiineae</taxon>
        <taxon>Omphalotaceae</taxon>
        <taxon>Gymnopus</taxon>
    </lineage>
</organism>
<dbReference type="EMBL" id="ML769477">
    <property type="protein sequence ID" value="KAE9398853.1"/>
    <property type="molecule type" value="Genomic_DNA"/>
</dbReference>